<dbReference type="GO" id="GO:0009055">
    <property type="term" value="F:electron transfer activity"/>
    <property type="evidence" value="ECO:0007669"/>
    <property type="project" value="InterPro"/>
</dbReference>
<reference evidence="8 9" key="4">
    <citation type="journal article" date="2009" name="Appl. Environ. Microbiol.">
        <title>Comparative genome-wide transcriptional profiling of Azorhizobium caulinodans ORS571 grown under free-living and symbiotic conditions.</title>
        <authorList>
            <person name="Tsukada S."/>
            <person name="Aono T."/>
            <person name="Akiba N."/>
            <person name="Lee KB."/>
            <person name="Liu CT."/>
            <person name="Toyazaki H."/>
            <person name="Oyaizu H."/>
        </authorList>
    </citation>
    <scope>NUCLEOTIDE SEQUENCE [LARGE SCALE GENOMIC DNA]</scope>
    <source>
        <strain evidence="9">ATCC 43989 / DSM 5975 / JCM 20966 / LMG 6465 / NBRC 14845 / NCIMB 13405 / ORS 571</strain>
    </source>
</reference>
<keyword evidence="3 4" id="KW-0408">Iron</keyword>
<evidence type="ECO:0000256" key="6">
    <source>
        <dbReference type="SAM" id="SignalP"/>
    </source>
</evidence>
<dbReference type="GO" id="GO:0020037">
    <property type="term" value="F:heme binding"/>
    <property type="evidence" value="ECO:0007669"/>
    <property type="project" value="InterPro"/>
</dbReference>
<evidence type="ECO:0000256" key="2">
    <source>
        <dbReference type="ARBA" id="ARBA00022723"/>
    </source>
</evidence>
<reference evidence="8 9" key="5">
    <citation type="journal article" date="2010" name="Appl. Environ. Microbiol.">
        <title>phrR-like gene praR of Azorhizobium caulinodans ORS571 is essential for symbiosis with Sesbania rostrata and is involved in expression of reb genes.</title>
        <authorList>
            <person name="Akiba N."/>
            <person name="Aono T."/>
            <person name="Toyazaki H."/>
            <person name="Sato S."/>
            <person name="Oyaizu H."/>
        </authorList>
    </citation>
    <scope>NUCLEOTIDE SEQUENCE [LARGE SCALE GENOMIC DNA]</scope>
    <source>
        <strain evidence="9">ATCC 43989 / DSM 5975 / JCM 20966 / LMG 6465 / NBRC 14845 / NCIMB 13405 / ORS 571</strain>
    </source>
</reference>
<keyword evidence="6" id="KW-0732">Signal</keyword>
<dbReference type="RefSeq" id="WP_012171690.1">
    <property type="nucleotide sequence ID" value="NC_009937.1"/>
</dbReference>
<dbReference type="eggNOG" id="COG3258">
    <property type="taxonomic scope" value="Bacteria"/>
</dbReference>
<dbReference type="InterPro" id="IPR036909">
    <property type="entry name" value="Cyt_c-like_dom_sf"/>
</dbReference>
<proteinExistence type="predicted"/>
<dbReference type="SUPFAM" id="SSF46626">
    <property type="entry name" value="Cytochrome c"/>
    <property type="match status" value="1"/>
</dbReference>
<dbReference type="PROSITE" id="PS51007">
    <property type="entry name" value="CYTC"/>
    <property type="match status" value="1"/>
</dbReference>
<evidence type="ECO:0000256" key="4">
    <source>
        <dbReference type="PROSITE-ProRule" id="PRU00433"/>
    </source>
</evidence>
<dbReference type="EMBL" id="AP009384">
    <property type="protein sequence ID" value="BAF89164.1"/>
    <property type="molecule type" value="Genomic_DNA"/>
</dbReference>
<dbReference type="Gene3D" id="1.10.760.10">
    <property type="entry name" value="Cytochrome c-like domain"/>
    <property type="match status" value="1"/>
</dbReference>
<dbReference type="Proteomes" id="UP000000270">
    <property type="component" value="Chromosome"/>
</dbReference>
<reference evidence="9" key="2">
    <citation type="submission" date="2007-04" db="EMBL/GenBank/DDBJ databases">
        <title>Complete genome sequence of the nitrogen-fixing bacterium Azorhizobium caulinodans ORS571.</title>
        <authorList>
            <person name="Lee K.B."/>
            <person name="Backer P.D."/>
            <person name="Aono T."/>
            <person name="Liu C.T."/>
            <person name="Suzuki S."/>
            <person name="Suzuki T."/>
            <person name="Kaneko T."/>
            <person name="Yamada M."/>
            <person name="Tabata S."/>
            <person name="Kupfer D.M."/>
            <person name="Najar F.Z."/>
            <person name="Wiley G.B."/>
            <person name="Roe B."/>
            <person name="Binnewies T."/>
            <person name="Ussery D."/>
            <person name="Vereecke D."/>
            <person name="Gevers D."/>
            <person name="Holsters M."/>
            <person name="Oyaizu H."/>
        </authorList>
    </citation>
    <scope>NUCLEOTIDE SEQUENCE [LARGE SCALE GENOMIC DNA]</scope>
    <source>
        <strain evidence="9">ATCC 43989 / DSM 5975 / JCM 20966 / LMG 6465 / NBRC 14845 / NCIMB 13405 / ORS 571</strain>
    </source>
</reference>
<reference evidence="8 9" key="3">
    <citation type="journal article" date="2008" name="BMC Genomics">
        <title>The genome of the versatile nitrogen fixer Azorhizobium caulinodans ORS571.</title>
        <authorList>
            <person name="Lee KB."/>
            <person name="Backer P.D."/>
            <person name="Aono T."/>
            <person name="Liu CT."/>
            <person name="Suzuki S."/>
            <person name="Suzuki T."/>
            <person name="Kaneko T."/>
            <person name="Yamada M."/>
            <person name="Tabata S."/>
            <person name="Kupfer D.M."/>
            <person name="Najar F.Z."/>
            <person name="Wiley G.B."/>
            <person name="Roe B."/>
            <person name="Binnewies T.T."/>
            <person name="Ussery D.W."/>
            <person name="D'Haeze W."/>
            <person name="Herder J.D."/>
            <person name="Gevers D."/>
            <person name="Vereecke D."/>
            <person name="Holsters M."/>
            <person name="Oyaizu H."/>
        </authorList>
    </citation>
    <scope>NUCLEOTIDE SEQUENCE [LARGE SCALE GENOMIC DNA]</scope>
    <source>
        <strain evidence="9">ATCC 43989 / DSM 5975 / JCM 20966 / LMG 6465 / NBRC 14845 / NCIMB 13405 / ORS 571</strain>
    </source>
</reference>
<evidence type="ECO:0000256" key="3">
    <source>
        <dbReference type="ARBA" id="ARBA00023004"/>
    </source>
</evidence>
<dbReference type="GO" id="GO:0046872">
    <property type="term" value="F:metal ion binding"/>
    <property type="evidence" value="ECO:0007669"/>
    <property type="project" value="UniProtKB-KW"/>
</dbReference>
<feature type="region of interest" description="Disordered" evidence="5">
    <location>
        <begin position="163"/>
        <end position="184"/>
    </location>
</feature>
<gene>
    <name evidence="8" type="ordered locus">AZC_3166</name>
</gene>
<accession>A8IC62</accession>
<dbReference type="PANTHER" id="PTHR35008">
    <property type="entry name" value="BLL4482 PROTEIN-RELATED"/>
    <property type="match status" value="1"/>
</dbReference>
<dbReference type="PANTHER" id="PTHR35008:SF8">
    <property type="entry name" value="ALCOHOL DEHYDROGENASE CYTOCHROME C SUBUNIT"/>
    <property type="match status" value="1"/>
</dbReference>
<dbReference type="STRING" id="438753.AZC_3166"/>
<dbReference type="InterPro" id="IPR009056">
    <property type="entry name" value="Cyt_c-like_dom"/>
</dbReference>
<keyword evidence="9" id="KW-1185">Reference proteome</keyword>
<evidence type="ECO:0000313" key="8">
    <source>
        <dbReference type="EMBL" id="BAF89164.1"/>
    </source>
</evidence>
<dbReference type="HOGENOM" id="CLU_052974_1_1_5"/>
<evidence type="ECO:0000313" key="9">
    <source>
        <dbReference type="Proteomes" id="UP000000270"/>
    </source>
</evidence>
<dbReference type="InterPro" id="IPR051459">
    <property type="entry name" value="Cytochrome_c-type_DH"/>
</dbReference>
<keyword evidence="2 4" id="KW-0479">Metal-binding</keyword>
<feature type="domain" description="Cytochrome c" evidence="7">
    <location>
        <begin position="58"/>
        <end position="145"/>
    </location>
</feature>
<organism evidence="8 9">
    <name type="scientific">Azorhizobium caulinodans (strain ATCC 43989 / DSM 5975 / JCM 20966 / LMG 6465 / NBRC 14845 / NCIMB 13405 / ORS 571)</name>
    <dbReference type="NCBI Taxonomy" id="438753"/>
    <lineage>
        <taxon>Bacteria</taxon>
        <taxon>Pseudomonadati</taxon>
        <taxon>Pseudomonadota</taxon>
        <taxon>Alphaproteobacteria</taxon>
        <taxon>Hyphomicrobiales</taxon>
        <taxon>Xanthobacteraceae</taxon>
        <taxon>Azorhizobium</taxon>
    </lineage>
</organism>
<name>A8IC62_AZOC5</name>
<sequence length="184" mass="19217">MRPETRRPLLLAAALTLATTGVAYTAPLGIGHPATQAEIALWDIDVRADGTGLPPGRGSVAQGREIFAQTCSACHGEKGQGAEADALAGGKGTLATAKPVKTVGSFWPYAATLFDYVNRAMPFTAPQSLSPNEVYAVSAYVLFLNGLVPEDASLDAKSLPKVAMPNRNGFTSDPRPDIPPVARN</sequence>
<evidence type="ECO:0000259" key="7">
    <source>
        <dbReference type="PROSITE" id="PS51007"/>
    </source>
</evidence>
<reference evidence="8 9" key="6">
    <citation type="journal article" date="2011" name="Appl. Environ. Microbiol.">
        <title>Involvement of the azorhizobial chromosome partition gene (parA) in the onset of bacteroid differentiation during Sesbania rostrata stem nodule development.</title>
        <authorList>
            <person name="Liu CT."/>
            <person name="Lee KB."/>
            <person name="Wang YS."/>
            <person name="Peng MH."/>
            <person name="Lee KT."/>
            <person name="Suzuki S."/>
            <person name="Suzuki T."/>
            <person name="Oyaizu H."/>
        </authorList>
    </citation>
    <scope>NUCLEOTIDE SEQUENCE [LARGE SCALE GENOMIC DNA]</scope>
    <source>
        <strain evidence="9">ATCC 43989 / DSM 5975 / JCM 20966 / LMG 6465 / NBRC 14845 / NCIMB 13405 / ORS 571</strain>
    </source>
</reference>
<feature type="chain" id="PRO_5002723562" evidence="6">
    <location>
        <begin position="26"/>
        <end position="184"/>
    </location>
</feature>
<keyword evidence="1 4" id="KW-0349">Heme</keyword>
<dbReference type="AlphaFoldDB" id="A8IC62"/>
<evidence type="ECO:0000256" key="5">
    <source>
        <dbReference type="SAM" id="MobiDB-lite"/>
    </source>
</evidence>
<dbReference type="KEGG" id="azc:AZC_3166"/>
<reference evidence="8 9" key="1">
    <citation type="journal article" date="2007" name="Appl. Environ. Microbiol.">
        <title>Rhizobial factors required for stem nodule maturation and maintenance in Sesbania rostrata-Azorhizobium caulinodans ORS571 symbiosis.</title>
        <authorList>
            <person name="Suzuki S."/>
            <person name="Aono T."/>
            <person name="Lee KB."/>
            <person name="Suzuki T."/>
            <person name="Liu CT."/>
            <person name="Miwa H."/>
            <person name="Wakao S."/>
            <person name="Iki T."/>
            <person name="Oyaizu H."/>
        </authorList>
    </citation>
    <scope>NUCLEOTIDE SEQUENCE [LARGE SCALE GENOMIC DNA]</scope>
    <source>
        <strain evidence="9">ATCC 43989 / DSM 5975 / JCM 20966 / LMG 6465 / NBRC 14845 / NCIMB 13405 / ORS 571</strain>
    </source>
</reference>
<protein>
    <submittedName>
        <fullName evidence="8">Putative sulfite oxidase cytochrome subunit</fullName>
    </submittedName>
</protein>
<evidence type="ECO:0000256" key="1">
    <source>
        <dbReference type="ARBA" id="ARBA00022617"/>
    </source>
</evidence>
<dbReference type="Pfam" id="PF13442">
    <property type="entry name" value="Cytochrome_CBB3"/>
    <property type="match status" value="1"/>
</dbReference>
<feature type="signal peptide" evidence="6">
    <location>
        <begin position="1"/>
        <end position="25"/>
    </location>
</feature>